<dbReference type="Pfam" id="PF00389">
    <property type="entry name" value="2-Hacid_dh"/>
    <property type="match status" value="1"/>
</dbReference>
<dbReference type="Gene3D" id="3.40.50.720">
    <property type="entry name" value="NAD(P)-binding Rossmann-like Domain"/>
    <property type="match status" value="2"/>
</dbReference>
<dbReference type="AlphaFoldDB" id="A0A1M6ULW1"/>
<dbReference type="RefSeq" id="WP_072851754.1">
    <property type="nucleotide sequence ID" value="NZ_FRAH01000040.1"/>
</dbReference>
<keyword evidence="2 4" id="KW-0560">Oxidoreductase</keyword>
<dbReference type="PROSITE" id="PS00065">
    <property type="entry name" value="D_2_HYDROXYACID_DH_1"/>
    <property type="match status" value="1"/>
</dbReference>
<dbReference type="SUPFAM" id="SSF51735">
    <property type="entry name" value="NAD(P)-binding Rossmann-fold domains"/>
    <property type="match status" value="1"/>
</dbReference>
<evidence type="ECO:0000259" key="5">
    <source>
        <dbReference type="Pfam" id="PF00389"/>
    </source>
</evidence>
<evidence type="ECO:0000256" key="1">
    <source>
        <dbReference type="ARBA" id="ARBA00005854"/>
    </source>
</evidence>
<evidence type="ECO:0000256" key="4">
    <source>
        <dbReference type="RuleBase" id="RU003719"/>
    </source>
</evidence>
<dbReference type="Pfam" id="PF02826">
    <property type="entry name" value="2-Hacid_dh_C"/>
    <property type="match status" value="1"/>
</dbReference>
<dbReference type="PANTHER" id="PTHR43026:SF1">
    <property type="entry name" value="2-HYDROXYACID DEHYDROGENASE HOMOLOG 1-RELATED"/>
    <property type="match status" value="1"/>
</dbReference>
<evidence type="ECO:0000256" key="2">
    <source>
        <dbReference type="ARBA" id="ARBA00023002"/>
    </source>
</evidence>
<dbReference type="InterPro" id="IPR029753">
    <property type="entry name" value="D-isomer_DH_CS"/>
</dbReference>
<sequence length="326" mass="35739">MKIAFFDTKSYWKDSFAPMAEKYGYEITFFNERLTPATAHLAAGHDATCSFVNDEVPAEVIRELKDLGIKVLLLRCAGFDSVDLAVAKECGLPVLRVPAYSPQSVAEQGAALLMAINRKCHLSYQRTTKFNFDIAGLTGIALYGKTAGIIGTGKIGQCMIDILKGFGMNIIAYDAFPNPNLGLEYVTLDELYARSDVISIHCPLMPATRHMVDKDAFAKMKDGVIFINVARGGLVDSEALADAVESGKVRGVGMDVCEVEHEYFFEDRSNLEKHDPTLARLLANEKVLISGHQAFLTEEALEQMAKVTLDNAKAFLAGEELVNEVK</sequence>
<gene>
    <name evidence="7" type="ORF">SAMN02745138_02195</name>
</gene>
<keyword evidence="8" id="KW-1185">Reference proteome</keyword>
<comment type="similarity">
    <text evidence="1 4">Belongs to the D-isomer specific 2-hydroxyacid dehydrogenase family.</text>
</comment>
<dbReference type="GO" id="GO:0016616">
    <property type="term" value="F:oxidoreductase activity, acting on the CH-OH group of donors, NAD or NADP as acceptor"/>
    <property type="evidence" value="ECO:0007669"/>
    <property type="project" value="InterPro"/>
</dbReference>
<dbReference type="SUPFAM" id="SSF52283">
    <property type="entry name" value="Formate/glycerate dehydrogenase catalytic domain-like"/>
    <property type="match status" value="1"/>
</dbReference>
<dbReference type="OrthoDB" id="9805416at2"/>
<dbReference type="InterPro" id="IPR036291">
    <property type="entry name" value="NAD(P)-bd_dom_sf"/>
</dbReference>
<dbReference type="PANTHER" id="PTHR43026">
    <property type="entry name" value="2-HYDROXYACID DEHYDROGENASE HOMOLOG 1-RELATED"/>
    <property type="match status" value="1"/>
</dbReference>
<accession>A0A1M6ULW1</accession>
<proteinExistence type="inferred from homology"/>
<reference evidence="7 8" key="1">
    <citation type="submission" date="2016-11" db="EMBL/GenBank/DDBJ databases">
        <authorList>
            <person name="Jaros S."/>
            <person name="Januszkiewicz K."/>
            <person name="Wedrychowicz H."/>
        </authorList>
    </citation>
    <scope>NUCLEOTIDE SEQUENCE [LARGE SCALE GENOMIC DNA]</scope>
    <source>
        <strain evidence="7 8">DSM 14214</strain>
    </source>
</reference>
<protein>
    <submittedName>
        <fullName evidence="7">D-lactate dehydrogenase</fullName>
    </submittedName>
</protein>
<evidence type="ECO:0000256" key="3">
    <source>
        <dbReference type="ARBA" id="ARBA00023027"/>
    </source>
</evidence>
<dbReference type="InterPro" id="IPR058205">
    <property type="entry name" value="D-LDH-like"/>
</dbReference>
<dbReference type="EMBL" id="FRAH01000040">
    <property type="protein sequence ID" value="SHK70181.1"/>
    <property type="molecule type" value="Genomic_DNA"/>
</dbReference>
<dbReference type="InterPro" id="IPR006139">
    <property type="entry name" value="D-isomer_2_OHA_DH_cat_dom"/>
</dbReference>
<name>A0A1M6ULW1_9FIRM</name>
<dbReference type="GO" id="GO:0051287">
    <property type="term" value="F:NAD binding"/>
    <property type="evidence" value="ECO:0007669"/>
    <property type="project" value="InterPro"/>
</dbReference>
<feature type="domain" description="D-isomer specific 2-hydroxyacid dehydrogenase catalytic" evidence="5">
    <location>
        <begin position="16"/>
        <end position="326"/>
    </location>
</feature>
<feature type="domain" description="D-isomer specific 2-hydroxyacid dehydrogenase NAD-binding" evidence="6">
    <location>
        <begin position="111"/>
        <end position="294"/>
    </location>
</feature>
<evidence type="ECO:0000259" key="6">
    <source>
        <dbReference type="Pfam" id="PF02826"/>
    </source>
</evidence>
<dbReference type="CDD" id="cd12183">
    <property type="entry name" value="LDH_like_2"/>
    <property type="match status" value="1"/>
</dbReference>
<organism evidence="7 8">
    <name type="scientific">Anaerotignum lactatifermentans DSM 14214</name>
    <dbReference type="NCBI Taxonomy" id="1121323"/>
    <lineage>
        <taxon>Bacteria</taxon>
        <taxon>Bacillati</taxon>
        <taxon>Bacillota</taxon>
        <taxon>Clostridia</taxon>
        <taxon>Lachnospirales</taxon>
        <taxon>Anaerotignaceae</taxon>
        <taxon>Anaerotignum</taxon>
    </lineage>
</organism>
<dbReference type="InterPro" id="IPR006140">
    <property type="entry name" value="D-isomer_DH_NAD-bd"/>
</dbReference>
<dbReference type="InterPro" id="IPR029752">
    <property type="entry name" value="D-isomer_DH_CS1"/>
</dbReference>
<dbReference type="PROSITE" id="PS00671">
    <property type="entry name" value="D_2_HYDROXYACID_DH_3"/>
    <property type="match status" value="1"/>
</dbReference>
<dbReference type="Proteomes" id="UP000183975">
    <property type="component" value="Unassembled WGS sequence"/>
</dbReference>
<evidence type="ECO:0000313" key="8">
    <source>
        <dbReference type="Proteomes" id="UP000183975"/>
    </source>
</evidence>
<keyword evidence="3" id="KW-0520">NAD</keyword>
<dbReference type="PROSITE" id="PS00670">
    <property type="entry name" value="D_2_HYDROXYACID_DH_2"/>
    <property type="match status" value="1"/>
</dbReference>
<evidence type="ECO:0000313" key="7">
    <source>
        <dbReference type="EMBL" id="SHK70181.1"/>
    </source>
</evidence>